<keyword evidence="2" id="KW-1185">Reference proteome</keyword>
<sequence length="103" mass="11218">MAKIEYFRIPPRWLFSKITDSAGSNQEISLGVHYNAGGSDVTSCTKKAEAWHVQDGMTKLMTGPGLWILDRTVDEHAVRAAAVDAKAWSSPHFVGAGGENGEW</sequence>
<accession>A0A139IQL7</accession>
<gene>
    <name evidence="1" type="ORF">AC579_4767</name>
</gene>
<dbReference type="Proteomes" id="UP000073492">
    <property type="component" value="Unassembled WGS sequence"/>
</dbReference>
<proteinExistence type="predicted"/>
<organism evidence="1 2">
    <name type="scientific">Pseudocercospora musae</name>
    <dbReference type="NCBI Taxonomy" id="113226"/>
    <lineage>
        <taxon>Eukaryota</taxon>
        <taxon>Fungi</taxon>
        <taxon>Dikarya</taxon>
        <taxon>Ascomycota</taxon>
        <taxon>Pezizomycotina</taxon>
        <taxon>Dothideomycetes</taxon>
        <taxon>Dothideomycetidae</taxon>
        <taxon>Mycosphaerellales</taxon>
        <taxon>Mycosphaerellaceae</taxon>
        <taxon>Pseudocercospora</taxon>
    </lineage>
</organism>
<dbReference type="OrthoDB" id="2579025at2759"/>
<dbReference type="EMBL" id="LFZO01000028">
    <property type="protein sequence ID" value="KXT16890.1"/>
    <property type="molecule type" value="Genomic_DNA"/>
</dbReference>
<evidence type="ECO:0000313" key="1">
    <source>
        <dbReference type="EMBL" id="KXT16890.1"/>
    </source>
</evidence>
<reference evidence="1 2" key="1">
    <citation type="submission" date="2015-07" db="EMBL/GenBank/DDBJ databases">
        <title>Comparative genomics of the Sigatoka disease complex on banana suggests a link between parallel evolutionary changes in Pseudocercospora fijiensis and Pseudocercospora eumusae and increased virulence on the banana host.</title>
        <authorList>
            <person name="Chang T.-C."/>
            <person name="Salvucci A."/>
            <person name="Crous P.W."/>
            <person name="Stergiopoulos I."/>
        </authorList>
    </citation>
    <scope>NUCLEOTIDE SEQUENCE [LARGE SCALE GENOMIC DNA]</scope>
    <source>
        <strain evidence="1 2">CBS 116634</strain>
    </source>
</reference>
<dbReference type="STRING" id="113226.A0A139IQL7"/>
<name>A0A139IQL7_9PEZI</name>
<dbReference type="AlphaFoldDB" id="A0A139IQL7"/>
<comment type="caution">
    <text evidence="1">The sequence shown here is derived from an EMBL/GenBank/DDBJ whole genome shotgun (WGS) entry which is preliminary data.</text>
</comment>
<protein>
    <submittedName>
        <fullName evidence="1">Uncharacterized protein</fullName>
    </submittedName>
</protein>
<evidence type="ECO:0000313" key="2">
    <source>
        <dbReference type="Proteomes" id="UP000073492"/>
    </source>
</evidence>